<feature type="transmembrane region" description="Helical" evidence="8">
    <location>
        <begin position="109"/>
        <end position="131"/>
    </location>
</feature>
<keyword evidence="4" id="KW-0997">Cell inner membrane</keyword>
<feature type="transmembrane region" description="Helical" evidence="8">
    <location>
        <begin position="138"/>
        <end position="156"/>
    </location>
</feature>
<keyword evidence="10" id="KW-1185">Reference proteome</keyword>
<name>A0A1H2LK00_9ACTN</name>
<sequence>MSGQSPGPAPAEARGTRRAPADRVRQALVAAPLAVPLLLVCLVLTLATDRFLTTGNLENVLVAASIVALPGLAMTLCIAMGEFDLSVGSTVALTGAVTCTWLVDGRPTLVAVVAGLVVGAAVGLANGLVITKLGVTPFIATLATLVIVRGLSLVYTDGRDVIVNDEALKYLVAGRPLGVPMPIVLAVLAAVLAWWTVNRTRFGRWVCAIGSNREAAVISGLPVDRIRIAVYVLVGLAGGVWGVLISSQLQKGSGQLGAGFELDAITVVVIGGTSLLGGSASVIGTLLGAILIETIRNGLNLLNTPAAYQRISVGLLLVAALAVQAIRRKAPTEALDDV</sequence>
<dbReference type="Pfam" id="PF02653">
    <property type="entry name" value="BPD_transp_2"/>
    <property type="match status" value="1"/>
</dbReference>
<dbReference type="GO" id="GO:0005886">
    <property type="term" value="C:plasma membrane"/>
    <property type="evidence" value="ECO:0007669"/>
    <property type="project" value="UniProtKB-SubCell"/>
</dbReference>
<organism evidence="9 10">
    <name type="scientific">Jiangella alkaliphila</name>
    <dbReference type="NCBI Taxonomy" id="419479"/>
    <lineage>
        <taxon>Bacteria</taxon>
        <taxon>Bacillati</taxon>
        <taxon>Actinomycetota</taxon>
        <taxon>Actinomycetes</taxon>
        <taxon>Jiangellales</taxon>
        <taxon>Jiangellaceae</taxon>
        <taxon>Jiangella</taxon>
    </lineage>
</organism>
<dbReference type="PANTHER" id="PTHR32196:SF21">
    <property type="entry name" value="ABC TRANSPORTER PERMEASE PROTEIN YPHD-RELATED"/>
    <property type="match status" value="1"/>
</dbReference>
<dbReference type="STRING" id="419479.SAMN04488563_6282"/>
<dbReference type="GO" id="GO:0022857">
    <property type="term" value="F:transmembrane transporter activity"/>
    <property type="evidence" value="ECO:0007669"/>
    <property type="project" value="InterPro"/>
</dbReference>
<protein>
    <submittedName>
        <fullName evidence="9">Ribose transport system permease protein</fullName>
    </submittedName>
</protein>
<reference evidence="10" key="1">
    <citation type="submission" date="2016-10" db="EMBL/GenBank/DDBJ databases">
        <authorList>
            <person name="Varghese N."/>
            <person name="Submissions S."/>
        </authorList>
    </citation>
    <scope>NUCLEOTIDE SEQUENCE [LARGE SCALE GENOMIC DNA]</scope>
    <source>
        <strain evidence="10">DSM 45079</strain>
    </source>
</reference>
<keyword evidence="2" id="KW-0813">Transport</keyword>
<dbReference type="InterPro" id="IPR001851">
    <property type="entry name" value="ABC_transp_permease"/>
</dbReference>
<comment type="subcellular location">
    <subcellularLocation>
        <location evidence="1">Cell membrane</location>
        <topology evidence="1">Multi-pass membrane protein</topology>
    </subcellularLocation>
</comment>
<dbReference type="CDD" id="cd06579">
    <property type="entry name" value="TM_PBP1_transp_AraH_like"/>
    <property type="match status" value="1"/>
</dbReference>
<feature type="transmembrane region" description="Helical" evidence="8">
    <location>
        <begin position="265"/>
        <end position="295"/>
    </location>
</feature>
<gene>
    <name evidence="9" type="ORF">SAMN04488563_6282</name>
</gene>
<feature type="transmembrane region" description="Helical" evidence="8">
    <location>
        <begin position="176"/>
        <end position="195"/>
    </location>
</feature>
<dbReference type="AlphaFoldDB" id="A0A1H2LK00"/>
<keyword evidence="6 8" id="KW-1133">Transmembrane helix</keyword>
<keyword evidence="3" id="KW-1003">Cell membrane</keyword>
<evidence type="ECO:0000256" key="7">
    <source>
        <dbReference type="ARBA" id="ARBA00023136"/>
    </source>
</evidence>
<feature type="transmembrane region" description="Helical" evidence="8">
    <location>
        <begin position="60"/>
        <end position="78"/>
    </location>
</feature>
<evidence type="ECO:0000256" key="8">
    <source>
        <dbReference type="SAM" id="Phobius"/>
    </source>
</evidence>
<evidence type="ECO:0000313" key="10">
    <source>
        <dbReference type="Proteomes" id="UP000182977"/>
    </source>
</evidence>
<feature type="transmembrane region" description="Helical" evidence="8">
    <location>
        <begin position="27"/>
        <end position="48"/>
    </location>
</feature>
<dbReference type="EMBL" id="LT629791">
    <property type="protein sequence ID" value="SDU81182.1"/>
    <property type="molecule type" value="Genomic_DNA"/>
</dbReference>
<evidence type="ECO:0000256" key="2">
    <source>
        <dbReference type="ARBA" id="ARBA00022448"/>
    </source>
</evidence>
<keyword evidence="7 8" id="KW-0472">Membrane</keyword>
<feature type="transmembrane region" description="Helical" evidence="8">
    <location>
        <begin position="228"/>
        <end position="245"/>
    </location>
</feature>
<evidence type="ECO:0000256" key="3">
    <source>
        <dbReference type="ARBA" id="ARBA00022475"/>
    </source>
</evidence>
<proteinExistence type="predicted"/>
<keyword evidence="5 8" id="KW-0812">Transmembrane</keyword>
<dbReference type="PANTHER" id="PTHR32196">
    <property type="entry name" value="ABC TRANSPORTER PERMEASE PROTEIN YPHD-RELATED-RELATED"/>
    <property type="match status" value="1"/>
</dbReference>
<dbReference type="Proteomes" id="UP000182977">
    <property type="component" value="Chromosome I"/>
</dbReference>
<dbReference type="RefSeq" id="WP_052762454.1">
    <property type="nucleotide sequence ID" value="NZ_KQ061228.1"/>
</dbReference>
<evidence type="ECO:0000256" key="4">
    <source>
        <dbReference type="ARBA" id="ARBA00022519"/>
    </source>
</evidence>
<dbReference type="OrthoDB" id="6844941at2"/>
<evidence type="ECO:0000256" key="6">
    <source>
        <dbReference type="ARBA" id="ARBA00022989"/>
    </source>
</evidence>
<evidence type="ECO:0000313" key="9">
    <source>
        <dbReference type="EMBL" id="SDU81182.1"/>
    </source>
</evidence>
<evidence type="ECO:0000256" key="5">
    <source>
        <dbReference type="ARBA" id="ARBA00022692"/>
    </source>
</evidence>
<evidence type="ECO:0000256" key="1">
    <source>
        <dbReference type="ARBA" id="ARBA00004651"/>
    </source>
</evidence>
<accession>A0A1H2LK00</accession>